<protein>
    <recommendedName>
        <fullName evidence="7">DUF1907 domain-containing protein</fullName>
    </recommendedName>
</protein>
<evidence type="ECO:0000256" key="3">
    <source>
        <dbReference type="ARBA" id="ARBA00022723"/>
    </source>
</evidence>
<keyword evidence="3" id="KW-0479">Metal-binding</keyword>
<dbReference type="Pfam" id="PF08925">
    <property type="entry name" value="DUF1907"/>
    <property type="match status" value="1"/>
</dbReference>
<evidence type="ECO:0000313" key="8">
    <source>
        <dbReference type="EMBL" id="CEM13007.1"/>
    </source>
</evidence>
<dbReference type="PANTHER" id="PTHR13204:SF1">
    <property type="entry name" value="ESTER HYDROLASE C11ORF54"/>
    <property type="match status" value="1"/>
</dbReference>
<dbReference type="SMART" id="SM01168">
    <property type="entry name" value="DUF1907"/>
    <property type="match status" value="1"/>
</dbReference>
<dbReference type="PANTHER" id="PTHR13204">
    <property type="entry name" value="PTD012 PROTEIN"/>
    <property type="match status" value="1"/>
</dbReference>
<dbReference type="AlphaFoldDB" id="A0A0G4FHT6"/>
<comment type="subcellular location">
    <subcellularLocation>
        <location evidence="1">Nucleus</location>
    </subcellularLocation>
</comment>
<evidence type="ECO:0000256" key="4">
    <source>
        <dbReference type="ARBA" id="ARBA00022801"/>
    </source>
</evidence>
<comment type="subunit">
    <text evidence="2">Monomer.</text>
</comment>
<proteinExistence type="predicted"/>
<name>A0A0G4FHT6_9ALVE</name>
<dbReference type="VEuPathDB" id="CryptoDB:Cvel_17070"/>
<dbReference type="GO" id="GO:0005634">
    <property type="term" value="C:nucleus"/>
    <property type="evidence" value="ECO:0007669"/>
    <property type="project" value="UniProtKB-SubCell"/>
</dbReference>
<sequence>MYPLEVQSLNVPSLTEVKEVLSRSLPAFFEEVEVEVTPCPDLRESPYLSSFQGLSSPGDGNVILDVGGVDNLLPRPNKKKLYDLSDLVRQAVEKLGLTSHPTCLVGAGAGPCHVYGMNSELICNTCITGSSTSKVALMIPQEETGKEKHEVKDDVSNKSSVLLNVMLTEGKPGEVLRIRLRGRAGKDERGKDVPQCIADCLKAHYGESRPVSLGGLLVLKKGRARLHCMPDFSKEPIRTPEGVDEWLRWMEGEAPMRFMFVATSADPGMDLRLVHTHGWGEAGGRRYGGHYHNDTTPEAVEYEMVCMTAGAIARLDRVTQTPNWKRDASFL</sequence>
<dbReference type="GO" id="GO:0016788">
    <property type="term" value="F:hydrolase activity, acting on ester bonds"/>
    <property type="evidence" value="ECO:0007669"/>
    <property type="project" value="TreeGrafter"/>
</dbReference>
<evidence type="ECO:0000256" key="1">
    <source>
        <dbReference type="ARBA" id="ARBA00004123"/>
    </source>
</evidence>
<keyword evidence="6" id="KW-0539">Nucleus</keyword>
<accession>A0A0G4FHT6</accession>
<feature type="domain" description="DUF1907" evidence="7">
    <location>
        <begin position="20"/>
        <end position="315"/>
    </location>
</feature>
<dbReference type="GO" id="GO:0008270">
    <property type="term" value="F:zinc ion binding"/>
    <property type="evidence" value="ECO:0007669"/>
    <property type="project" value="TreeGrafter"/>
</dbReference>
<keyword evidence="4" id="KW-0378">Hydrolase</keyword>
<keyword evidence="5" id="KW-0862">Zinc</keyword>
<evidence type="ECO:0000256" key="2">
    <source>
        <dbReference type="ARBA" id="ARBA00011245"/>
    </source>
</evidence>
<organism evidence="8">
    <name type="scientific">Chromera velia CCMP2878</name>
    <dbReference type="NCBI Taxonomy" id="1169474"/>
    <lineage>
        <taxon>Eukaryota</taxon>
        <taxon>Sar</taxon>
        <taxon>Alveolata</taxon>
        <taxon>Colpodellida</taxon>
        <taxon>Chromeraceae</taxon>
        <taxon>Chromera</taxon>
    </lineage>
</organism>
<reference evidence="8" key="1">
    <citation type="submission" date="2014-11" db="EMBL/GenBank/DDBJ databases">
        <authorList>
            <person name="Otto D Thomas"/>
            <person name="Naeem Raeece"/>
        </authorList>
    </citation>
    <scope>NUCLEOTIDE SEQUENCE</scope>
</reference>
<dbReference type="SUPFAM" id="SSF117856">
    <property type="entry name" value="AF0104/ALDC/Ptd012-like"/>
    <property type="match status" value="1"/>
</dbReference>
<dbReference type="InterPro" id="IPR015021">
    <property type="entry name" value="C11orf54_DUF1907"/>
</dbReference>
<evidence type="ECO:0000256" key="5">
    <source>
        <dbReference type="ARBA" id="ARBA00022833"/>
    </source>
</evidence>
<dbReference type="EMBL" id="CDMZ01000380">
    <property type="protein sequence ID" value="CEM13007.1"/>
    <property type="molecule type" value="Genomic_DNA"/>
</dbReference>
<evidence type="ECO:0000256" key="6">
    <source>
        <dbReference type="ARBA" id="ARBA00023242"/>
    </source>
</evidence>
<gene>
    <name evidence="8" type="ORF">Cvel_17070</name>
</gene>
<evidence type="ECO:0000259" key="7">
    <source>
        <dbReference type="SMART" id="SM01168"/>
    </source>
</evidence>